<feature type="transmembrane region" description="Helical" evidence="8">
    <location>
        <begin position="155"/>
        <end position="174"/>
    </location>
</feature>
<dbReference type="KEGG" id="rpod:E0E05_10200"/>
<evidence type="ECO:0000256" key="4">
    <source>
        <dbReference type="ARBA" id="ARBA00022475"/>
    </source>
</evidence>
<name>A0A4P6V627_9HYPH</name>
<comment type="subcellular location">
    <subcellularLocation>
        <location evidence="1">Cell inner membrane</location>
        <topology evidence="1">Multi-pass membrane protein</topology>
    </subcellularLocation>
    <subcellularLocation>
        <location evidence="8">Cell membrane</location>
        <topology evidence="8">Multi-pass membrane protein</topology>
    </subcellularLocation>
</comment>
<feature type="transmembrane region" description="Helical" evidence="8">
    <location>
        <begin position="29"/>
        <end position="51"/>
    </location>
</feature>
<evidence type="ECO:0000256" key="5">
    <source>
        <dbReference type="ARBA" id="ARBA00022692"/>
    </source>
</evidence>
<feature type="transmembrane region" description="Helical" evidence="8">
    <location>
        <begin position="107"/>
        <end position="124"/>
    </location>
</feature>
<feature type="transmembrane region" description="Helical" evidence="8">
    <location>
        <begin position="217"/>
        <end position="242"/>
    </location>
</feature>
<dbReference type="GO" id="GO:0043190">
    <property type="term" value="C:ATP-binding cassette (ABC) transporter complex"/>
    <property type="evidence" value="ECO:0007669"/>
    <property type="project" value="InterPro"/>
</dbReference>
<feature type="domain" description="ABC transmembrane type-1" evidence="9">
    <location>
        <begin position="220"/>
        <end position="408"/>
    </location>
</feature>
<feature type="transmembrane region" description="Helical" evidence="8">
    <location>
        <begin position="345"/>
        <end position="375"/>
    </location>
</feature>
<dbReference type="Proteomes" id="UP000293719">
    <property type="component" value="Chromosome"/>
</dbReference>
<dbReference type="NCBIfam" id="TIGR01726">
    <property type="entry name" value="HEQRo_perm_3TM"/>
    <property type="match status" value="1"/>
</dbReference>
<evidence type="ECO:0000259" key="9">
    <source>
        <dbReference type="PROSITE" id="PS50928"/>
    </source>
</evidence>
<dbReference type="AlphaFoldDB" id="A0A4P6V627"/>
<dbReference type="PANTHER" id="PTHR30614">
    <property type="entry name" value="MEMBRANE COMPONENT OF AMINO ACID ABC TRANSPORTER"/>
    <property type="match status" value="1"/>
</dbReference>
<dbReference type="PROSITE" id="PS50928">
    <property type="entry name" value="ABC_TM1"/>
    <property type="match status" value="1"/>
</dbReference>
<evidence type="ECO:0000256" key="3">
    <source>
        <dbReference type="ARBA" id="ARBA00022448"/>
    </source>
</evidence>
<gene>
    <name evidence="10" type="ORF">E0E05_10200</name>
</gene>
<feature type="transmembrane region" description="Helical" evidence="8">
    <location>
        <begin position="395"/>
        <end position="413"/>
    </location>
</feature>
<feature type="transmembrane region" description="Helical" evidence="8">
    <location>
        <begin position="254"/>
        <end position="280"/>
    </location>
</feature>
<comment type="similarity">
    <text evidence="2">Belongs to the binding-protein-dependent transport system permease family. HisMQ subfamily.</text>
</comment>
<dbReference type="GO" id="GO:0006865">
    <property type="term" value="P:amino acid transport"/>
    <property type="evidence" value="ECO:0007669"/>
    <property type="project" value="TreeGrafter"/>
</dbReference>
<dbReference type="OrthoDB" id="9771188at2"/>
<dbReference type="Pfam" id="PF00528">
    <property type="entry name" value="BPD_transp_1"/>
    <property type="match status" value="1"/>
</dbReference>
<dbReference type="CDD" id="cd06261">
    <property type="entry name" value="TM_PBP2"/>
    <property type="match status" value="1"/>
</dbReference>
<keyword evidence="4" id="KW-1003">Cell membrane</keyword>
<feature type="transmembrane region" description="Helical" evidence="8">
    <location>
        <begin position="131"/>
        <end position="149"/>
    </location>
</feature>
<organism evidence="10 11">
    <name type="scientific">Roseitalea porphyridii</name>
    <dbReference type="NCBI Taxonomy" id="1852022"/>
    <lineage>
        <taxon>Bacteria</taxon>
        <taxon>Pseudomonadati</taxon>
        <taxon>Pseudomonadota</taxon>
        <taxon>Alphaproteobacteria</taxon>
        <taxon>Hyphomicrobiales</taxon>
        <taxon>Ahrensiaceae</taxon>
        <taxon>Roseitalea</taxon>
    </lineage>
</organism>
<keyword evidence="6 8" id="KW-1133">Transmembrane helix</keyword>
<evidence type="ECO:0000256" key="7">
    <source>
        <dbReference type="ARBA" id="ARBA00023136"/>
    </source>
</evidence>
<evidence type="ECO:0000313" key="11">
    <source>
        <dbReference type="Proteomes" id="UP000293719"/>
    </source>
</evidence>
<evidence type="ECO:0000313" key="10">
    <source>
        <dbReference type="EMBL" id="QBK32353.1"/>
    </source>
</evidence>
<evidence type="ECO:0000256" key="8">
    <source>
        <dbReference type="RuleBase" id="RU363032"/>
    </source>
</evidence>
<dbReference type="InterPro" id="IPR035906">
    <property type="entry name" value="MetI-like_sf"/>
</dbReference>
<reference evidence="10 11" key="1">
    <citation type="journal article" date="2017" name="Int. J. Syst. Evol. Microbiol.">
        <title>Roseitalea porphyridii gen. nov., sp. nov., isolated from a red alga, and reclassification of Hoeflea suaedae Chung et al. 2013 as Pseudohoeflea suaedae gen. nov., comb. nov.</title>
        <authorList>
            <person name="Hyeon J.W."/>
            <person name="Jeong S.E."/>
            <person name="Baek K."/>
            <person name="Jeon C.O."/>
        </authorList>
    </citation>
    <scope>NUCLEOTIDE SEQUENCE [LARGE SCALE GENOMIC DNA]</scope>
    <source>
        <strain evidence="10 11">MA7-20</strain>
    </source>
</reference>
<dbReference type="InterPro" id="IPR000515">
    <property type="entry name" value="MetI-like"/>
</dbReference>
<keyword evidence="11" id="KW-1185">Reference proteome</keyword>
<dbReference type="EMBL" id="CP036532">
    <property type="protein sequence ID" value="QBK32353.1"/>
    <property type="molecule type" value="Genomic_DNA"/>
</dbReference>
<keyword evidence="7 8" id="KW-0472">Membrane</keyword>
<keyword evidence="5 8" id="KW-0812">Transmembrane</keyword>
<dbReference type="PANTHER" id="PTHR30614:SF41">
    <property type="entry name" value="INNER MEMBRANE AMINO-ACID ABC TRANSPORTER PERMEASE PROTEIN YHDY"/>
    <property type="match status" value="1"/>
</dbReference>
<dbReference type="GO" id="GO:0022857">
    <property type="term" value="F:transmembrane transporter activity"/>
    <property type="evidence" value="ECO:0007669"/>
    <property type="project" value="InterPro"/>
</dbReference>
<dbReference type="InterPro" id="IPR043429">
    <property type="entry name" value="ArtM/GltK/GlnP/TcyL/YhdX-like"/>
</dbReference>
<evidence type="ECO:0000256" key="2">
    <source>
        <dbReference type="ARBA" id="ARBA00010072"/>
    </source>
</evidence>
<dbReference type="SUPFAM" id="SSF161098">
    <property type="entry name" value="MetI-like"/>
    <property type="match status" value="1"/>
</dbReference>
<evidence type="ECO:0000256" key="1">
    <source>
        <dbReference type="ARBA" id="ARBA00004429"/>
    </source>
</evidence>
<feature type="transmembrane region" description="Helical" evidence="8">
    <location>
        <begin position="186"/>
        <end position="205"/>
    </location>
</feature>
<protein>
    <submittedName>
        <fullName evidence="10">Amino acid ABC transporter permease</fullName>
    </submittedName>
</protein>
<feature type="transmembrane region" description="Helical" evidence="8">
    <location>
        <begin position="292"/>
        <end position="311"/>
    </location>
</feature>
<accession>A0A4P6V627</accession>
<sequence length="429" mass="47500">MLPEQAAPAVNRGPIGWMREKLFPSIPQTILTLVCIYVLYLIIPPIIQFFLIDAVWFGEDRAACTTEAQGGVQPPDWFGACWAYVGDYANQFIYGRYPDESQWRVNIVWLMFFGGLVPLLMPSAPFKRENIVFMVLVFPIATLILLTGGNFDVRGLYLPLALVTGLALLVAYGFARGSQSDPMPALKATAIVCASFFVVITLIGFDFGLERVQTSVWGGLLVTMVIAVTGIAASLPIGIALALGRRSDMPIVRFFCVVFIEFWRGVPLITVLFMSSVMLPLFLPEGVTFDKLLRALIGVALFSSAYMAEVVRGGLQALPKGQYEGAMALGLNWGQMMRMIILPQALKLVIPGIVNTFIGLFKDTTLVLIIGLFDFLGQIQSSYSDPSWASPVQSLTGYFFACIVYFLFCFGMSRYSMYMEERLDTSQRN</sequence>
<dbReference type="InterPro" id="IPR010065">
    <property type="entry name" value="AA_ABC_transptr_permease_3TM"/>
</dbReference>
<dbReference type="Gene3D" id="1.10.3720.10">
    <property type="entry name" value="MetI-like"/>
    <property type="match status" value="1"/>
</dbReference>
<keyword evidence="3 8" id="KW-0813">Transport</keyword>
<proteinExistence type="inferred from homology"/>
<evidence type="ECO:0000256" key="6">
    <source>
        <dbReference type="ARBA" id="ARBA00022989"/>
    </source>
</evidence>